<dbReference type="GO" id="GO:0004735">
    <property type="term" value="F:pyrroline-5-carboxylate reductase activity"/>
    <property type="evidence" value="ECO:0007669"/>
    <property type="project" value="UniProtKB-UniRule"/>
</dbReference>
<dbReference type="Pfam" id="PF14748">
    <property type="entry name" value="P5CR_dimer"/>
    <property type="match status" value="1"/>
</dbReference>
<dbReference type="GO" id="GO:0055129">
    <property type="term" value="P:L-proline biosynthetic process"/>
    <property type="evidence" value="ECO:0007669"/>
    <property type="project" value="UniProtKB-UniRule"/>
</dbReference>
<evidence type="ECO:0000256" key="7">
    <source>
        <dbReference type="NCBIfam" id="TIGR00112"/>
    </source>
</evidence>
<gene>
    <name evidence="6 11" type="primary">proC</name>
    <name evidence="11" type="ORF">FLK61_30245</name>
</gene>
<evidence type="ECO:0000259" key="9">
    <source>
        <dbReference type="Pfam" id="PF03807"/>
    </source>
</evidence>
<dbReference type="SUPFAM" id="SSF48179">
    <property type="entry name" value="6-phosphogluconate dehydrogenase C-terminal domain-like"/>
    <property type="match status" value="1"/>
</dbReference>
<dbReference type="InterPro" id="IPR029036">
    <property type="entry name" value="P5CR_dimer"/>
</dbReference>
<dbReference type="RefSeq" id="WP_176009037.1">
    <property type="nucleotide sequence ID" value="NZ_CP041372.2"/>
</dbReference>
<dbReference type="InterPro" id="IPR008927">
    <property type="entry name" value="6-PGluconate_DH-like_C_sf"/>
</dbReference>
<evidence type="ECO:0000256" key="3">
    <source>
        <dbReference type="ARBA" id="ARBA00022857"/>
    </source>
</evidence>
<dbReference type="AlphaFoldDB" id="A0A859FDP0"/>
<evidence type="ECO:0000256" key="8">
    <source>
        <dbReference type="PIRSR" id="PIRSR000193-1"/>
    </source>
</evidence>
<comment type="subcellular location">
    <subcellularLocation>
        <location evidence="6">Cytoplasm</location>
    </subcellularLocation>
</comment>
<dbReference type="Gene3D" id="1.10.3730.10">
    <property type="entry name" value="ProC C-terminal domain-like"/>
    <property type="match status" value="1"/>
</dbReference>
<dbReference type="SUPFAM" id="SSF51735">
    <property type="entry name" value="NAD(P)-binding Rossmann-fold domains"/>
    <property type="match status" value="1"/>
</dbReference>
<evidence type="ECO:0000256" key="2">
    <source>
        <dbReference type="ARBA" id="ARBA00022650"/>
    </source>
</evidence>
<evidence type="ECO:0000259" key="10">
    <source>
        <dbReference type="Pfam" id="PF14748"/>
    </source>
</evidence>
<evidence type="ECO:0000313" key="12">
    <source>
        <dbReference type="Proteomes" id="UP000318138"/>
    </source>
</evidence>
<dbReference type="EC" id="1.5.1.2" evidence="6 7"/>
<evidence type="ECO:0000256" key="1">
    <source>
        <dbReference type="ARBA" id="ARBA00005525"/>
    </source>
</evidence>
<proteinExistence type="inferred from homology"/>
<protein>
    <recommendedName>
        <fullName evidence="6 7">Pyrroline-5-carboxylate reductase</fullName>
        <shortName evidence="6">P5C reductase</shortName>
        <shortName evidence="6">P5CR</shortName>
        <ecNumber evidence="6 7">1.5.1.2</ecNumber>
    </recommendedName>
    <alternativeName>
        <fullName evidence="6">PCA reductase</fullName>
    </alternativeName>
</protein>
<keyword evidence="3 6" id="KW-0521">NADP</keyword>
<evidence type="ECO:0000256" key="5">
    <source>
        <dbReference type="ARBA" id="ARBA00058118"/>
    </source>
</evidence>
<dbReference type="PANTHER" id="PTHR11645:SF49">
    <property type="entry name" value="PYRROLINE-5-CARBOXYLATE REDUCTASE 1"/>
    <property type="match status" value="1"/>
</dbReference>
<dbReference type="NCBIfam" id="TIGR00112">
    <property type="entry name" value="proC"/>
    <property type="match status" value="1"/>
</dbReference>
<sequence>MNVSIIGSGSMAEALIAGWARHDDVSMLVTNRSDDHKLLHLESTYGVHTSRDPKALLQHADILLLTCKPKDYKDALMPYVPHMTSSTIVVSVMAGITITSLEEVAPLAQVIRTMPNTSAAVNKSMTSIAAGQSASNVSIDAISRLFSLVGEIAFVEEKLLDPITALTGTGPAYIYYLVEAMEIAAHDIGIEKELARKLILQTLSGASETAKVSSHTPRELYKQIMSPGGTTEAGFHVLEERHVQKALIDCIGAANDRSKELGIVLTNALKRS</sequence>
<dbReference type="KEGG" id="psua:FLK61_30245"/>
<reference evidence="12" key="1">
    <citation type="submission" date="2019-07" db="EMBL/GenBank/DDBJ databases">
        <title>Bacillus alkalisoli sp. nov. isolated from saline soil.</title>
        <authorList>
            <person name="Sun J.-Q."/>
            <person name="Xu L."/>
        </authorList>
    </citation>
    <scope>NUCLEOTIDE SEQUENCE [LARGE SCALE GENOMIC DNA]</scope>
    <source>
        <strain evidence="12">M4U3P1</strain>
    </source>
</reference>
<comment type="similarity">
    <text evidence="1 6">Belongs to the pyrroline-5-carboxylate reductase family.</text>
</comment>
<dbReference type="FunFam" id="1.10.3730.10:FF:000001">
    <property type="entry name" value="Pyrroline-5-carboxylate reductase"/>
    <property type="match status" value="1"/>
</dbReference>
<organism evidence="11 12">
    <name type="scientific">Paenalkalicoccus suaedae</name>
    <dbReference type="NCBI Taxonomy" id="2592382"/>
    <lineage>
        <taxon>Bacteria</taxon>
        <taxon>Bacillati</taxon>
        <taxon>Bacillota</taxon>
        <taxon>Bacilli</taxon>
        <taxon>Bacillales</taxon>
        <taxon>Bacillaceae</taxon>
        <taxon>Paenalkalicoccus</taxon>
    </lineage>
</organism>
<dbReference type="HAMAP" id="MF_01925">
    <property type="entry name" value="P5C_reductase"/>
    <property type="match status" value="1"/>
</dbReference>
<comment type="catalytic activity">
    <reaction evidence="6">
        <text>L-proline + NADP(+) = (S)-1-pyrroline-5-carboxylate + NADPH + 2 H(+)</text>
        <dbReference type="Rhea" id="RHEA:14109"/>
        <dbReference type="ChEBI" id="CHEBI:15378"/>
        <dbReference type="ChEBI" id="CHEBI:17388"/>
        <dbReference type="ChEBI" id="CHEBI:57783"/>
        <dbReference type="ChEBI" id="CHEBI:58349"/>
        <dbReference type="ChEBI" id="CHEBI:60039"/>
        <dbReference type="EC" id="1.5.1.2"/>
    </reaction>
</comment>
<comment type="catalytic activity">
    <reaction evidence="6">
        <text>L-proline + NAD(+) = (S)-1-pyrroline-5-carboxylate + NADH + 2 H(+)</text>
        <dbReference type="Rhea" id="RHEA:14105"/>
        <dbReference type="ChEBI" id="CHEBI:15378"/>
        <dbReference type="ChEBI" id="CHEBI:17388"/>
        <dbReference type="ChEBI" id="CHEBI:57540"/>
        <dbReference type="ChEBI" id="CHEBI:57945"/>
        <dbReference type="ChEBI" id="CHEBI:60039"/>
        <dbReference type="EC" id="1.5.1.2"/>
    </reaction>
</comment>
<dbReference type="PIRSF" id="PIRSF000193">
    <property type="entry name" value="Pyrrol-5-carb_rd"/>
    <property type="match status" value="1"/>
</dbReference>
<dbReference type="InterPro" id="IPR036291">
    <property type="entry name" value="NAD(P)-bd_dom_sf"/>
</dbReference>
<feature type="binding site" evidence="8">
    <location>
        <begin position="6"/>
        <end position="11"/>
    </location>
    <ligand>
        <name>NADP(+)</name>
        <dbReference type="ChEBI" id="CHEBI:58349"/>
    </ligand>
</feature>
<feature type="domain" description="Pyrroline-5-carboxylate reductase dimerisation" evidence="10">
    <location>
        <begin position="157"/>
        <end position="261"/>
    </location>
</feature>
<dbReference type="EMBL" id="CP041372">
    <property type="protein sequence ID" value="QKS71000.1"/>
    <property type="molecule type" value="Genomic_DNA"/>
</dbReference>
<dbReference type="PANTHER" id="PTHR11645">
    <property type="entry name" value="PYRROLINE-5-CARBOXYLATE REDUCTASE"/>
    <property type="match status" value="1"/>
</dbReference>
<dbReference type="Proteomes" id="UP000318138">
    <property type="component" value="Chromosome"/>
</dbReference>
<dbReference type="InterPro" id="IPR028939">
    <property type="entry name" value="P5C_Rdtase_cat_N"/>
</dbReference>
<keyword evidence="6" id="KW-0028">Amino-acid biosynthesis</keyword>
<keyword evidence="4 6" id="KW-0560">Oxidoreductase</keyword>
<dbReference type="Pfam" id="PF03807">
    <property type="entry name" value="F420_oxidored"/>
    <property type="match status" value="1"/>
</dbReference>
<name>A0A859FDP0_9BACI</name>
<comment type="function">
    <text evidence="5 6">Catalyzes the reduction of 1-pyrroline-5-carboxylate (PCA) to L-proline.</text>
</comment>
<keyword evidence="2 6" id="KW-0641">Proline biosynthesis</keyword>
<dbReference type="UniPathway" id="UPA00098">
    <property type="reaction ID" value="UER00361"/>
</dbReference>
<accession>A0A859FDP0</accession>
<dbReference type="Gene3D" id="3.40.50.720">
    <property type="entry name" value="NAD(P)-binding Rossmann-like Domain"/>
    <property type="match status" value="1"/>
</dbReference>
<keyword evidence="12" id="KW-1185">Reference proteome</keyword>
<feature type="domain" description="Pyrroline-5-carboxylate reductase catalytic N-terminal" evidence="9">
    <location>
        <begin position="3"/>
        <end position="95"/>
    </location>
</feature>
<dbReference type="InterPro" id="IPR000304">
    <property type="entry name" value="Pyrroline-COOH_reductase"/>
</dbReference>
<comment type="pathway">
    <text evidence="6">Amino-acid biosynthesis; L-proline biosynthesis; L-proline from L-glutamate 5-semialdehyde: step 1/1.</text>
</comment>
<keyword evidence="6" id="KW-0963">Cytoplasm</keyword>
<dbReference type="GO" id="GO:0005737">
    <property type="term" value="C:cytoplasm"/>
    <property type="evidence" value="ECO:0007669"/>
    <property type="project" value="UniProtKB-SubCell"/>
</dbReference>
<evidence type="ECO:0000313" key="11">
    <source>
        <dbReference type="EMBL" id="QKS71000.1"/>
    </source>
</evidence>
<evidence type="ECO:0000256" key="6">
    <source>
        <dbReference type="HAMAP-Rule" id="MF_01925"/>
    </source>
</evidence>
<evidence type="ECO:0000256" key="4">
    <source>
        <dbReference type="ARBA" id="ARBA00023002"/>
    </source>
</evidence>